<dbReference type="PANTHER" id="PTHR15021:SF0">
    <property type="entry name" value="DISCO-RELATED, ISOFORM A-RELATED"/>
    <property type="match status" value="1"/>
</dbReference>
<dbReference type="RefSeq" id="XP_018026737.1">
    <property type="nucleotide sequence ID" value="XM_018171248.2"/>
</dbReference>
<feature type="region of interest" description="Disordered" evidence="2">
    <location>
        <begin position="174"/>
        <end position="193"/>
    </location>
</feature>
<reference evidence="5" key="1">
    <citation type="submission" date="2025-08" db="UniProtKB">
        <authorList>
            <consortium name="RefSeq"/>
        </authorList>
    </citation>
    <scope>IDENTIFICATION</scope>
    <source>
        <tissue evidence="5">Whole organism</tissue>
    </source>
</reference>
<feature type="region of interest" description="Disordered" evidence="2">
    <location>
        <begin position="1"/>
        <end position="20"/>
    </location>
</feature>
<sequence>MLGVETKPNDGSDHFKSDAGDQGLSQLAYRELVSGVHSRLVAGLPGGFGPGLAAGFPLGVDASALARGFPHGLGVGLANFGPSLGVGLGASLSVNNRSQRDLARDIAASAPGGLYGGRDTKTCNRSRVVDDRPRTLDERLRGIDDSKRGPMDDRSRSTMNDRLRGLDERSRLMDGDSVLSERQSNGNDSSNVEHVKPSVVYDVASLILYRCQALPIRLKIALDRLFSVLTHDEVQQLLHGFGWNYEDYSRGYMLQDTQGQPLHRWNMVTAEEEALLLQQFLRFGETKNIVSHLLHNDSSSNLDRVARDVRHARDIRDAAKSQHCSPVSDHAAKSNETESQSHDTKDAPENRDFGDIHDRSDQHDNGPLPESIDNNSGRDTGSDRRESTDRRSFERRDTMDEFGSRNENHRVPPYSSQSQTYHQQYYPMPHDSLHKAHDPMKALDPEQLKKFLERNALLNPMGRNAASDARCDPTYMLGQHGAPGGPNMNHSSSLSAASIASNILAANPNLTSSLLRGGPQLANSLSLLRLPTPLPNMSRPNQMPSSMVNASPLTSPLARLQTMQPFDIRGDRRSPSPWHQPEVSKRHLASPSSITSTGSMQGQPSPPVPNSSYASSQMSSRNDISVEHFSDDDDDEKSSALNLSTTSPGSTPASTSLPLPAQNSCNGPPTPKRSWNPMNMGSTFINPVTGKKRVQCNVCMKTFCDKGALKIHFSAVHLREMHKCTVDGCNMMFSSRRSRNRHSANPNPKLHTPHVRRKISPHDGRSSGTHPAISLRPPMPAQLQGLHPHAAFPPLSAFPGQFGGLGALPNLPFLPSGNPQELAKQFEMHRHGFDLQKEAWKYGQMYSYPDDSSMMMDPKNHFDHAEKKRAKIDEENELNEDLEDEDSMSVDANSLKGEGSATSPSSNKRKRKSQNPTKFAFRLEDDDLISTDEYDDDENDDDLDDIDVKDSEEDKNEDKELDAMSDDEEFENSDVVNGIKNLNKNVEEKSEEKSSLLSSDPNLEQPNSLRLLEDLSRGNFHDKAHESDAMRVDINRSHKRTNSPKSESNNMDSNSRSESPPNEELENNLFLRDGVLTNVDIPINEADPLTCVSCLKQFQSASALRSHYQSSHFNLAHKCTVEGCYASFPTKRSRDRHSANEMLHKKGLANHENNYPVMPPGMPFNPLLNNDLISRLCSDPNAFPKGLEVLKSRLPSSIASKIFGNSENHSIYQNSVSSSNTIPSQTYSPSAATPFFLHNLLPHLASKSSQRKSSEKSRTPSPKNSPTGDASLNNDSSAIAFSPSSSSSAARVSSSSELPNHVEVSGRHNFEANEKLNDAIQQLSYSLEDDLPSPNSEGKMPCKFCSEVLEDGDNLKAHYEKWHFRDMFRCTVDGCSKVFSSRRKRNSHSINDALHMGLKKISADVFLS</sequence>
<dbReference type="OMA" id="HQEITMD"/>
<dbReference type="GeneID" id="108682133"/>
<keyword evidence="4" id="KW-1185">Reference proteome</keyword>
<feature type="compositionally biased region" description="Polar residues" evidence="2">
    <location>
        <begin position="590"/>
        <end position="603"/>
    </location>
</feature>
<feature type="domain" description="C2H2-type" evidence="3">
    <location>
        <begin position="694"/>
        <end position="722"/>
    </location>
</feature>
<feature type="compositionally biased region" description="Acidic residues" evidence="2">
    <location>
        <begin position="877"/>
        <end position="888"/>
    </location>
</feature>
<feature type="compositionally biased region" description="Polar residues" evidence="2">
    <location>
        <begin position="610"/>
        <end position="623"/>
    </location>
</feature>
<feature type="region of interest" description="Disordered" evidence="2">
    <location>
        <begin position="117"/>
        <end position="167"/>
    </location>
</feature>
<feature type="region of interest" description="Disordered" evidence="2">
    <location>
        <begin position="1246"/>
        <end position="1284"/>
    </location>
</feature>
<dbReference type="InterPro" id="IPR040436">
    <property type="entry name" value="Disconnected-like"/>
</dbReference>
<gene>
    <name evidence="5" type="primary">LOC108682133</name>
</gene>
<dbReference type="InterPro" id="IPR013087">
    <property type="entry name" value="Znf_C2H2_type"/>
</dbReference>
<dbReference type="KEGG" id="hazt:108682133"/>
<feature type="compositionally biased region" description="Low complexity" evidence="2">
    <location>
        <begin position="643"/>
        <end position="661"/>
    </location>
</feature>
<feature type="compositionally biased region" description="Polar residues" evidence="2">
    <location>
        <begin position="180"/>
        <end position="190"/>
    </location>
</feature>
<organism evidence="4 5">
    <name type="scientific">Hyalella azteca</name>
    <name type="common">Amphipod</name>
    <dbReference type="NCBI Taxonomy" id="294128"/>
    <lineage>
        <taxon>Eukaryota</taxon>
        <taxon>Metazoa</taxon>
        <taxon>Ecdysozoa</taxon>
        <taxon>Arthropoda</taxon>
        <taxon>Crustacea</taxon>
        <taxon>Multicrustacea</taxon>
        <taxon>Malacostraca</taxon>
        <taxon>Eumalacostraca</taxon>
        <taxon>Peracarida</taxon>
        <taxon>Amphipoda</taxon>
        <taxon>Senticaudata</taxon>
        <taxon>Talitrida</taxon>
        <taxon>Talitroidea</taxon>
        <taxon>Hyalellidae</taxon>
        <taxon>Hyalella</taxon>
    </lineage>
</organism>
<dbReference type="Proteomes" id="UP000694843">
    <property type="component" value="Unplaced"/>
</dbReference>
<feature type="compositionally biased region" description="Acidic residues" evidence="2">
    <location>
        <begin position="924"/>
        <end position="955"/>
    </location>
</feature>
<name>A0A8B7PMZ9_HYAAZ</name>
<feature type="compositionally biased region" description="Basic and acidic residues" evidence="2">
    <location>
        <begin position="7"/>
        <end position="19"/>
    </location>
</feature>
<keyword evidence="1" id="KW-0862">Zinc</keyword>
<feature type="compositionally biased region" description="Basic and acidic residues" evidence="2">
    <location>
        <begin position="985"/>
        <end position="994"/>
    </location>
</feature>
<feature type="region of interest" description="Disordered" evidence="2">
    <location>
        <begin position="877"/>
        <end position="1007"/>
    </location>
</feature>
<feature type="compositionally biased region" description="Acidic residues" evidence="2">
    <location>
        <begin position="963"/>
        <end position="972"/>
    </location>
</feature>
<feature type="region of interest" description="Disordered" evidence="2">
    <location>
        <begin position="1022"/>
        <end position="1064"/>
    </location>
</feature>
<dbReference type="SMART" id="SM00355">
    <property type="entry name" value="ZnF_C2H2"/>
    <property type="match status" value="6"/>
</dbReference>
<evidence type="ECO:0000259" key="3">
    <source>
        <dbReference type="PROSITE" id="PS50157"/>
    </source>
</evidence>
<dbReference type="GO" id="GO:0008270">
    <property type="term" value="F:zinc ion binding"/>
    <property type="evidence" value="ECO:0007669"/>
    <property type="project" value="UniProtKB-KW"/>
</dbReference>
<dbReference type="PROSITE" id="PS50157">
    <property type="entry name" value="ZINC_FINGER_C2H2_2"/>
    <property type="match status" value="3"/>
</dbReference>
<dbReference type="PROSITE" id="PS00028">
    <property type="entry name" value="ZINC_FINGER_C2H2_1"/>
    <property type="match status" value="2"/>
</dbReference>
<evidence type="ECO:0000313" key="4">
    <source>
        <dbReference type="Proteomes" id="UP000694843"/>
    </source>
</evidence>
<dbReference type="OrthoDB" id="10070972at2759"/>
<evidence type="ECO:0000313" key="5">
    <source>
        <dbReference type="RefSeq" id="XP_018026737.1"/>
    </source>
</evidence>
<feature type="domain" description="C2H2-type" evidence="3">
    <location>
        <begin position="1368"/>
        <end position="1400"/>
    </location>
</feature>
<feature type="compositionally biased region" description="Polar residues" evidence="2">
    <location>
        <begin position="1043"/>
        <end position="1052"/>
    </location>
</feature>
<dbReference type="GO" id="GO:0005634">
    <property type="term" value="C:nucleus"/>
    <property type="evidence" value="ECO:0007669"/>
    <property type="project" value="TreeGrafter"/>
</dbReference>
<protein>
    <submittedName>
        <fullName evidence="5">Zinc finger protein basonuclin-1</fullName>
    </submittedName>
</protein>
<evidence type="ECO:0000256" key="2">
    <source>
        <dbReference type="SAM" id="MobiDB-lite"/>
    </source>
</evidence>
<proteinExistence type="predicted"/>
<keyword evidence="1" id="KW-0479">Metal-binding</keyword>
<evidence type="ECO:0000256" key="1">
    <source>
        <dbReference type="PROSITE-ProRule" id="PRU00042"/>
    </source>
</evidence>
<feature type="compositionally biased region" description="Polar residues" evidence="2">
    <location>
        <begin position="538"/>
        <end position="552"/>
    </location>
</feature>
<dbReference type="Gene3D" id="3.30.160.60">
    <property type="entry name" value="Classic Zinc Finger"/>
    <property type="match status" value="2"/>
</dbReference>
<feature type="domain" description="C2H2-type" evidence="3">
    <location>
        <begin position="1089"/>
        <end position="1112"/>
    </location>
</feature>
<feature type="compositionally biased region" description="Basic and acidic residues" evidence="2">
    <location>
        <begin position="380"/>
        <end position="410"/>
    </location>
</feature>
<feature type="region of interest" description="Disordered" evidence="2">
    <location>
        <begin position="316"/>
        <end position="420"/>
    </location>
</feature>
<feature type="region of interest" description="Disordered" evidence="2">
    <location>
        <begin position="737"/>
        <end position="773"/>
    </location>
</feature>
<feature type="region of interest" description="Disordered" evidence="2">
    <location>
        <begin position="567"/>
        <end position="678"/>
    </location>
</feature>
<feature type="compositionally biased region" description="Basic and acidic residues" evidence="2">
    <location>
        <begin position="1022"/>
        <end position="1036"/>
    </location>
</feature>
<accession>A0A8B7PMZ9</accession>
<feature type="region of interest" description="Disordered" evidence="2">
    <location>
        <begin position="532"/>
        <end position="552"/>
    </location>
</feature>
<feature type="compositionally biased region" description="Polar residues" evidence="2">
    <location>
        <begin position="1259"/>
        <end position="1275"/>
    </location>
</feature>
<dbReference type="PANTHER" id="PTHR15021">
    <property type="entry name" value="DISCONNECTED-RELATED"/>
    <property type="match status" value="1"/>
</dbReference>
<dbReference type="GO" id="GO:0006355">
    <property type="term" value="P:regulation of DNA-templated transcription"/>
    <property type="evidence" value="ECO:0007669"/>
    <property type="project" value="TreeGrafter"/>
</dbReference>
<keyword evidence="1" id="KW-0863">Zinc-finger</keyword>
<feature type="compositionally biased region" description="Basic and acidic residues" evidence="2">
    <location>
        <begin position="330"/>
        <end position="364"/>
    </location>
</feature>
<feature type="compositionally biased region" description="Basic and acidic residues" evidence="2">
    <location>
        <begin position="118"/>
        <end position="167"/>
    </location>
</feature>